<evidence type="ECO:0000313" key="2">
    <source>
        <dbReference type="EMBL" id="KAB1280383.1"/>
    </source>
</evidence>
<feature type="compositionally biased region" description="Gly residues" evidence="1">
    <location>
        <begin position="1121"/>
        <end position="1131"/>
    </location>
</feature>
<dbReference type="EMBL" id="JWIN03000004">
    <property type="protein sequence ID" value="KAB1280383.1"/>
    <property type="molecule type" value="Genomic_DNA"/>
</dbReference>
<feature type="compositionally biased region" description="Basic and acidic residues" evidence="1">
    <location>
        <begin position="1068"/>
        <end position="1078"/>
    </location>
</feature>
<sequence length="1398" mass="149382">MDRVSPRCPGVCLGRDHPQSSLERTVSETRMRSAPNPSVEGTTGQKASAADWGLGVQGTWVVQNEAGPLVQGQGTNLSLLEPRGPHLEVGGVITLVGVRRPCDGGKQGDKKDFRGCSHHFWSQQVLLLCPSEGGRAAALTTPKQRGRAVPTVLNGGTEAGKGHQGVILGVPLPLIQQGPFITSLWALRSSIDSFSYCALGTHPGAHSLEGQTDQSRKQIPGRKKSTCYRKRWLLGGGCLKISRVIRMLPADCEQCRDLETEETFAREEVGQEPARAGGRRAGPDPGLEGRPSVCAGAYKDNIDHLRVCDQDAGLTQLRASASRYSRRACPVVRVDWRWEGMMLKMRRKIGVSCAVVRFLGSHLERWVGCTGPRQQRRGLDFSISFGGEQNLPHIRGIGVAPKARYPGAHRDGGRNWGLRRSPGLGPQHRAVGCEWSLGVRCCQEQRDSPAWRILAQRQQVALCPPCGCHEVALSSRPKDKGLTFHDGVATWMCGQGARQGQTHMGWFCVSCFICKLNRPFSVAYRGPAAMITLVVSRQLSNYCRGGSHVAVRQPRGCPCRLRLEGSLPQRPWGWCCLSYPTAPWWGAGAWAPLGIREIEQSAHWPGNRGPGFGGHSAISVALAVDQALQRTPQATPAPPSHAPALSTSPAPDLGLRCLVSARWVPLSSSLLDGETEALEGGGIPQLSSGRAAWEGPGIGGQIPSNYGELPTVRAGQAPRWWLTAGVETLWDLDVSSQGSQARRWRGEGISLNMISPRERGVLVVTWSSCLAIPGPQNTCLQEGSGPGLSHGLCVDLTYSVSDPPPPSTSTQQPHPLSLPVGNPSMLPPAHRPTLLASHPASGQGAHGTLYFASPASCCHEQPGPGAGWQGRVWLGLQGDFGSGPLLRLTGCVTFSLASVSPPVAPSTLVPVRPGQPPLPPLPACIRLGTQGEAGCLRIKATGFEMDTCVCVPAHCLALSGPEQTLNPWSHAASQCKGGYLVPSITEDTDQGCVQPGRSEVPEPLTTEGRCWTLGGTLIPLSPRPICQTGRAWRLGSHPLTTPAQRGHVGSVCGAGGDHRHCPAPAPPHHVERGREEGGGARAAQTMAGPGPRRRQCPERGRGRGRARPGGASGPAAPAGVICGGPAAGRAGGRGERQPRGGAGGRGRRPPARAGAKVQARCSHPPWAFCLVGLSALPSATPTREHPRSYPLSELGPRTGSLDTGSLLWHPLRFQVCTPDCVELGWGWGAPGHPRSYPLPPSPLLGLHPDHRPLSWGAFSLDLSRSELGGRERVGWRMVFKPLGLPPPEMNPFQQDSCSYTPTPICLGCGRGKEGESRPDHLHHHLKGKSWPLRRVGGCLEAKGEREDLQHPRQVPCLLYALDSSLVDSWITSRPCSGGWKGLLTFKEGWPTTCDDMQC</sequence>
<accession>A0A5N4EA56</accession>
<comment type="caution">
    <text evidence="2">The sequence shown here is derived from an EMBL/GenBank/DDBJ whole genome shotgun (WGS) entry which is preliminary data.</text>
</comment>
<feature type="compositionally biased region" description="Polar residues" evidence="1">
    <location>
        <begin position="35"/>
        <end position="45"/>
    </location>
</feature>
<dbReference type="Proteomes" id="UP000299084">
    <property type="component" value="Unassembled WGS sequence"/>
</dbReference>
<evidence type="ECO:0000313" key="3">
    <source>
        <dbReference type="Proteomes" id="UP000299084"/>
    </source>
</evidence>
<feature type="region of interest" description="Disordered" evidence="1">
    <location>
        <begin position="1"/>
        <end position="45"/>
    </location>
</feature>
<feature type="region of interest" description="Disordered" evidence="1">
    <location>
        <begin position="801"/>
        <end position="840"/>
    </location>
</feature>
<protein>
    <submittedName>
        <fullName evidence="2">Uncharacterized protein</fullName>
    </submittedName>
</protein>
<reference evidence="2 3" key="1">
    <citation type="journal article" date="2019" name="Mol. Ecol. Resour.">
        <title>Improving Illumina assemblies with Hi-C and long reads: an example with the North African dromedary.</title>
        <authorList>
            <person name="Elbers J.P."/>
            <person name="Rogers M.F."/>
            <person name="Perelman P.L."/>
            <person name="Proskuryakova A.A."/>
            <person name="Serdyukova N.A."/>
            <person name="Johnson W.E."/>
            <person name="Horin P."/>
            <person name="Corander J."/>
            <person name="Murphy D."/>
            <person name="Burger P.A."/>
        </authorList>
    </citation>
    <scope>NUCLEOTIDE SEQUENCE [LARGE SCALE GENOMIC DNA]</scope>
    <source>
        <strain evidence="2">Drom800</strain>
        <tissue evidence="2">Blood</tissue>
    </source>
</reference>
<organism evidence="2 3">
    <name type="scientific">Camelus dromedarius</name>
    <name type="common">Dromedary</name>
    <name type="synonym">Arabian camel</name>
    <dbReference type="NCBI Taxonomy" id="9838"/>
    <lineage>
        <taxon>Eukaryota</taxon>
        <taxon>Metazoa</taxon>
        <taxon>Chordata</taxon>
        <taxon>Craniata</taxon>
        <taxon>Vertebrata</taxon>
        <taxon>Euteleostomi</taxon>
        <taxon>Mammalia</taxon>
        <taxon>Eutheria</taxon>
        <taxon>Laurasiatheria</taxon>
        <taxon>Artiodactyla</taxon>
        <taxon>Tylopoda</taxon>
        <taxon>Camelidae</taxon>
        <taxon>Camelus</taxon>
    </lineage>
</organism>
<keyword evidence="3" id="KW-1185">Reference proteome</keyword>
<feature type="region of interest" description="Disordered" evidence="1">
    <location>
        <begin position="1061"/>
        <end position="1157"/>
    </location>
</feature>
<proteinExistence type="predicted"/>
<feature type="region of interest" description="Disordered" evidence="1">
    <location>
        <begin position="263"/>
        <end position="288"/>
    </location>
</feature>
<evidence type="ECO:0000256" key="1">
    <source>
        <dbReference type="SAM" id="MobiDB-lite"/>
    </source>
</evidence>
<gene>
    <name evidence="2" type="ORF">Cadr_000016401</name>
</gene>
<name>A0A5N4EA56_CAMDR</name>